<dbReference type="AlphaFoldDB" id="A0A5B8VV72"/>
<dbReference type="SUPFAM" id="SSF53822">
    <property type="entry name" value="Periplasmic binding protein-like I"/>
    <property type="match status" value="1"/>
</dbReference>
<reference evidence="1 2" key="1">
    <citation type="journal article" date="2017" name="Int. J. Syst. Evol. Microbiol.">
        <title>Arachidicoccus ginsenosidivorans sp. nov., with ginsenoside-converting activity isolated from ginseng cultivating soil.</title>
        <authorList>
            <person name="Siddiqi M.Z."/>
            <person name="Aslam Z."/>
            <person name="Im W.T."/>
        </authorList>
    </citation>
    <scope>NUCLEOTIDE SEQUENCE [LARGE SCALE GENOMIC DNA]</scope>
    <source>
        <strain evidence="1 2">Gsoil 809</strain>
    </source>
</reference>
<name>A0A5B8VV72_9BACT</name>
<protein>
    <submittedName>
        <fullName evidence="1">Uncharacterized protein</fullName>
    </submittedName>
</protein>
<dbReference type="Proteomes" id="UP000321291">
    <property type="component" value="Chromosome"/>
</dbReference>
<evidence type="ECO:0000313" key="2">
    <source>
        <dbReference type="Proteomes" id="UP000321291"/>
    </source>
</evidence>
<dbReference type="InterPro" id="IPR028082">
    <property type="entry name" value="Peripla_BP_I"/>
</dbReference>
<sequence>MNVIAPIPHSKSKALLEQIPRSKFLMVDRYEQIEGQFNHITQEFKDSTYRILSELAPPIKKFEEIIFFHNPDSLDPKEMVGAFKKFLVDFKIKGRILSQYIPHSAEKGKVYFTLDNFLLWEIMKDVKAKNLAFGKDVGLLSSNDEPAKEFIGITTFSTDFSEMGTLAGKAALSREKISLTLPMELKRRMTL</sequence>
<gene>
    <name evidence="1" type="ORF">FSB73_22835</name>
</gene>
<proteinExistence type="predicted"/>
<dbReference type="OrthoDB" id="742238at2"/>
<dbReference type="KEGG" id="agi:FSB73_22835"/>
<keyword evidence="2" id="KW-1185">Reference proteome</keyword>
<accession>A0A5B8VV72</accession>
<dbReference type="RefSeq" id="WP_146787740.1">
    <property type="nucleotide sequence ID" value="NZ_CP042434.1"/>
</dbReference>
<dbReference type="EMBL" id="CP042434">
    <property type="protein sequence ID" value="QEC74078.1"/>
    <property type="molecule type" value="Genomic_DNA"/>
</dbReference>
<evidence type="ECO:0000313" key="1">
    <source>
        <dbReference type="EMBL" id="QEC74078.1"/>
    </source>
</evidence>
<organism evidence="1 2">
    <name type="scientific">Arachidicoccus ginsenosidivorans</name>
    <dbReference type="NCBI Taxonomy" id="496057"/>
    <lineage>
        <taxon>Bacteria</taxon>
        <taxon>Pseudomonadati</taxon>
        <taxon>Bacteroidota</taxon>
        <taxon>Chitinophagia</taxon>
        <taxon>Chitinophagales</taxon>
        <taxon>Chitinophagaceae</taxon>
        <taxon>Arachidicoccus</taxon>
    </lineage>
</organism>